<name>A0A2P1CZJ7_9CYAN</name>
<evidence type="ECO:0000313" key="1">
    <source>
        <dbReference type="EMBL" id="AVK43470.1"/>
    </source>
</evidence>
<reference evidence="1" key="1">
    <citation type="journal article" date="2017" name="ACS Chem. Biol.">
        <title>Simultaneous Production of Anabaenopeptins and Namalides by the Cyanobacterium Nostoc sp. CENA543.</title>
        <authorList>
            <person name="Shishido T.K."/>
            <person name="Jokela J."/>
            <person name="Fewer D.P."/>
            <person name="Wahlsten M."/>
            <person name="Fiore M.F."/>
            <person name="Sivonen K."/>
        </authorList>
    </citation>
    <scope>NUCLEOTIDE SEQUENCE</scope>
    <source>
        <strain evidence="1">249/25</strain>
    </source>
</reference>
<proteinExistence type="predicted"/>
<dbReference type="EMBL" id="MF741700">
    <property type="protein sequence ID" value="AVK43470.1"/>
    <property type="molecule type" value="Genomic_DNA"/>
</dbReference>
<sequence length="111" mass="12536">MYQVIRPLRLLDLRGSGAMRAGSVAALAKVSDRRLSQEWSRFFYERVDLYGKLDGLIFYNAHNDEEAIALYERASSGLSCPDAEIMALNDPQLRPAIQQAARDNHLIFGYS</sequence>
<protein>
    <submittedName>
        <fullName evidence="1">RES domain-containing protein</fullName>
    </submittedName>
</protein>
<accession>A0A2P1CZJ7</accession>
<reference evidence="1" key="2">
    <citation type="submission" date="2018-04" db="EMBL/GenBank/DDBJ databases">
        <authorList>
            <person name="Go L.Y."/>
            <person name="Mitchell J.A."/>
        </authorList>
    </citation>
    <scope>NUCLEOTIDE SEQUENCE</scope>
    <source>
        <strain evidence="1">249/25</strain>
    </source>
</reference>
<organism evidence="1">
    <name type="scientific">Snowella sp. 249/25</name>
    <dbReference type="NCBI Taxonomy" id="2027344"/>
    <lineage>
        <taxon>Bacteria</taxon>
        <taxon>Bacillati</taxon>
        <taxon>Cyanobacteriota</taxon>
        <taxon>Cyanophyceae</taxon>
        <taxon>Synechococcales</taxon>
        <taxon>Coelosphaeriaceae</taxon>
        <taxon>Snowella</taxon>
    </lineage>
</organism>
<dbReference type="AlphaFoldDB" id="A0A2P1CZJ7"/>